<dbReference type="AlphaFoldDB" id="A0A9D1PKL0"/>
<reference evidence="2" key="2">
    <citation type="submission" date="2021-04" db="EMBL/GenBank/DDBJ databases">
        <authorList>
            <person name="Gilroy R."/>
        </authorList>
    </citation>
    <scope>NUCLEOTIDE SEQUENCE</scope>
    <source>
        <strain evidence="2">CHK193-4272</strain>
    </source>
</reference>
<comment type="caution">
    <text evidence="2">The sequence shown here is derived from an EMBL/GenBank/DDBJ whole genome shotgun (WGS) entry which is preliminary data.</text>
</comment>
<reference evidence="2" key="1">
    <citation type="journal article" date="2021" name="PeerJ">
        <title>Extensive microbial diversity within the chicken gut microbiome revealed by metagenomics and culture.</title>
        <authorList>
            <person name="Gilroy R."/>
            <person name="Ravi A."/>
            <person name="Getino M."/>
            <person name="Pursley I."/>
            <person name="Horton D.L."/>
            <person name="Alikhan N.F."/>
            <person name="Baker D."/>
            <person name="Gharbi K."/>
            <person name="Hall N."/>
            <person name="Watson M."/>
            <person name="Adriaenssens E.M."/>
            <person name="Foster-Nyarko E."/>
            <person name="Jarju S."/>
            <person name="Secka A."/>
            <person name="Antonio M."/>
            <person name="Oren A."/>
            <person name="Chaudhuri R.R."/>
            <person name="La Ragione R."/>
            <person name="Hildebrand F."/>
            <person name="Pallen M.J."/>
        </authorList>
    </citation>
    <scope>NUCLEOTIDE SEQUENCE</scope>
    <source>
        <strain evidence="2">CHK193-4272</strain>
    </source>
</reference>
<keyword evidence="1" id="KW-0812">Transmembrane</keyword>
<proteinExistence type="predicted"/>
<dbReference type="EMBL" id="DXIE01000046">
    <property type="protein sequence ID" value="HIV62812.1"/>
    <property type="molecule type" value="Genomic_DNA"/>
</dbReference>
<evidence type="ECO:0000313" key="3">
    <source>
        <dbReference type="Proteomes" id="UP000886808"/>
    </source>
</evidence>
<evidence type="ECO:0000256" key="1">
    <source>
        <dbReference type="SAM" id="Phobius"/>
    </source>
</evidence>
<accession>A0A9D1PKL0</accession>
<gene>
    <name evidence="2" type="ORF">H9746_08245</name>
</gene>
<feature type="non-terminal residue" evidence="2">
    <location>
        <position position="60"/>
    </location>
</feature>
<name>A0A9D1PKL0_9FIRM</name>
<sequence length="60" mass="6959">MKYQTQDLKNVKAKKVPVWLKVSAVLFFSALLIWGVILIRNKLLKNANDMGMYLAQSYAW</sequence>
<dbReference type="Proteomes" id="UP000886808">
    <property type="component" value="Unassembled WGS sequence"/>
</dbReference>
<keyword evidence="1" id="KW-1133">Transmembrane helix</keyword>
<evidence type="ECO:0000313" key="2">
    <source>
        <dbReference type="EMBL" id="HIV62812.1"/>
    </source>
</evidence>
<keyword evidence="1" id="KW-0472">Membrane</keyword>
<protein>
    <submittedName>
        <fullName evidence="2">Uncharacterized protein</fullName>
    </submittedName>
</protein>
<organism evidence="2 3">
    <name type="scientific">Candidatus Butyricicoccus avistercoris</name>
    <dbReference type="NCBI Taxonomy" id="2838518"/>
    <lineage>
        <taxon>Bacteria</taxon>
        <taxon>Bacillati</taxon>
        <taxon>Bacillota</taxon>
        <taxon>Clostridia</taxon>
        <taxon>Eubacteriales</taxon>
        <taxon>Butyricicoccaceae</taxon>
        <taxon>Butyricicoccus</taxon>
    </lineage>
</organism>
<feature type="transmembrane region" description="Helical" evidence="1">
    <location>
        <begin position="18"/>
        <end position="39"/>
    </location>
</feature>